<evidence type="ECO:0000256" key="1">
    <source>
        <dbReference type="ARBA" id="ARBA00022491"/>
    </source>
</evidence>
<reference evidence="6 7" key="1">
    <citation type="submission" date="2021-01" db="EMBL/GenBank/DDBJ databases">
        <title>Whole genome shotgun sequence of Plantactinospora mayteni NBRC 109088.</title>
        <authorList>
            <person name="Komaki H."/>
            <person name="Tamura T."/>
        </authorList>
    </citation>
    <scope>NUCLEOTIDE SEQUENCE [LARGE SCALE GENOMIC DNA]</scope>
    <source>
        <strain evidence="6 7">NBRC 109088</strain>
    </source>
</reference>
<dbReference type="PRINTS" id="PR00040">
    <property type="entry name" value="HTHMERR"/>
</dbReference>
<dbReference type="InterPro" id="IPR009061">
    <property type="entry name" value="DNA-bd_dom_put_sf"/>
</dbReference>
<gene>
    <name evidence="6" type="ORF">Pma05_15500</name>
</gene>
<evidence type="ECO:0000313" key="7">
    <source>
        <dbReference type="Proteomes" id="UP000621500"/>
    </source>
</evidence>
<evidence type="ECO:0000256" key="4">
    <source>
        <dbReference type="ARBA" id="ARBA00023163"/>
    </source>
</evidence>
<protein>
    <submittedName>
        <fullName evidence="6">MerR family transcriptional regulator</fullName>
    </submittedName>
</protein>
<keyword evidence="3" id="KW-0238">DNA-binding</keyword>
<accession>A0ABQ4EJR7</accession>
<feature type="domain" description="HTH merR-type" evidence="5">
    <location>
        <begin position="13"/>
        <end position="81"/>
    </location>
</feature>
<keyword evidence="2" id="KW-0805">Transcription regulation</keyword>
<evidence type="ECO:0000313" key="6">
    <source>
        <dbReference type="EMBL" id="GIG94977.1"/>
    </source>
</evidence>
<dbReference type="SMART" id="SM00422">
    <property type="entry name" value="HTH_MERR"/>
    <property type="match status" value="1"/>
</dbReference>
<dbReference type="PANTHER" id="PTHR30204:SF69">
    <property type="entry name" value="MERR-FAMILY TRANSCRIPTIONAL REGULATOR"/>
    <property type="match status" value="1"/>
</dbReference>
<proteinExistence type="predicted"/>
<keyword evidence="4" id="KW-0804">Transcription</keyword>
<sequence length="142" mass="15787">MSAATAASSQTREFTIGELAARFGLATHVLRHWESVGLLRPDRRVNGRRRYTSAEFTRVAIIMQGRAVGFGLDELRLMLGADNGAARRAVLQRHRDELDRRIATATAARDLLDHALDCPAEDFLRCPNFQRLVQGPGCQLDS</sequence>
<dbReference type="PROSITE" id="PS50937">
    <property type="entry name" value="HTH_MERR_2"/>
    <property type="match status" value="1"/>
</dbReference>
<name>A0ABQ4EJR7_9ACTN</name>
<organism evidence="6 7">
    <name type="scientific">Plantactinospora mayteni</name>
    <dbReference type="NCBI Taxonomy" id="566021"/>
    <lineage>
        <taxon>Bacteria</taxon>
        <taxon>Bacillati</taxon>
        <taxon>Actinomycetota</taxon>
        <taxon>Actinomycetes</taxon>
        <taxon>Micromonosporales</taxon>
        <taxon>Micromonosporaceae</taxon>
        <taxon>Plantactinospora</taxon>
    </lineage>
</organism>
<dbReference type="Gene3D" id="1.10.1660.10">
    <property type="match status" value="1"/>
</dbReference>
<evidence type="ECO:0000256" key="2">
    <source>
        <dbReference type="ARBA" id="ARBA00023015"/>
    </source>
</evidence>
<keyword evidence="7" id="KW-1185">Reference proteome</keyword>
<dbReference type="SUPFAM" id="SSF46955">
    <property type="entry name" value="Putative DNA-binding domain"/>
    <property type="match status" value="1"/>
</dbReference>
<dbReference type="InterPro" id="IPR000551">
    <property type="entry name" value="MerR-type_HTH_dom"/>
</dbReference>
<dbReference type="EMBL" id="BONX01000008">
    <property type="protein sequence ID" value="GIG94977.1"/>
    <property type="molecule type" value="Genomic_DNA"/>
</dbReference>
<evidence type="ECO:0000259" key="5">
    <source>
        <dbReference type="PROSITE" id="PS50937"/>
    </source>
</evidence>
<dbReference type="Pfam" id="PF13411">
    <property type="entry name" value="MerR_1"/>
    <property type="match status" value="1"/>
</dbReference>
<evidence type="ECO:0000256" key="3">
    <source>
        <dbReference type="ARBA" id="ARBA00023125"/>
    </source>
</evidence>
<dbReference type="Proteomes" id="UP000621500">
    <property type="component" value="Unassembled WGS sequence"/>
</dbReference>
<keyword evidence="1" id="KW-0678">Repressor</keyword>
<dbReference type="InterPro" id="IPR047057">
    <property type="entry name" value="MerR_fam"/>
</dbReference>
<dbReference type="PANTHER" id="PTHR30204">
    <property type="entry name" value="REDOX-CYCLING DRUG-SENSING TRANSCRIPTIONAL ACTIVATOR SOXR"/>
    <property type="match status" value="1"/>
</dbReference>
<comment type="caution">
    <text evidence="6">The sequence shown here is derived from an EMBL/GenBank/DDBJ whole genome shotgun (WGS) entry which is preliminary data.</text>
</comment>